<name>A0ABN8P0N0_9CNID</name>
<gene>
    <name evidence="3" type="ORF">PLOB_00034040</name>
</gene>
<feature type="coiled-coil region" evidence="1">
    <location>
        <begin position="33"/>
        <end position="85"/>
    </location>
</feature>
<dbReference type="InterPro" id="IPR011333">
    <property type="entry name" value="SKP1/BTB/POZ_sf"/>
</dbReference>
<dbReference type="SUPFAM" id="SSF54695">
    <property type="entry name" value="POZ domain"/>
    <property type="match status" value="1"/>
</dbReference>
<dbReference type="SMART" id="SM00225">
    <property type="entry name" value="BTB"/>
    <property type="match status" value="1"/>
</dbReference>
<dbReference type="Proteomes" id="UP001159405">
    <property type="component" value="Unassembled WGS sequence"/>
</dbReference>
<evidence type="ECO:0000256" key="1">
    <source>
        <dbReference type="SAM" id="Coils"/>
    </source>
</evidence>
<dbReference type="SUPFAM" id="SSF141571">
    <property type="entry name" value="Pentapeptide repeat-like"/>
    <property type="match status" value="1"/>
</dbReference>
<accession>A0ABN8P0N0</accession>
<dbReference type="PANTHER" id="PTHR14499:SF136">
    <property type="entry name" value="GH08630P"/>
    <property type="match status" value="1"/>
</dbReference>
<dbReference type="Gene3D" id="2.160.20.80">
    <property type="entry name" value="E3 ubiquitin-protein ligase SopA"/>
    <property type="match status" value="1"/>
</dbReference>
<organism evidence="3 4">
    <name type="scientific">Porites lobata</name>
    <dbReference type="NCBI Taxonomy" id="104759"/>
    <lineage>
        <taxon>Eukaryota</taxon>
        <taxon>Metazoa</taxon>
        <taxon>Cnidaria</taxon>
        <taxon>Anthozoa</taxon>
        <taxon>Hexacorallia</taxon>
        <taxon>Scleractinia</taxon>
        <taxon>Fungiina</taxon>
        <taxon>Poritidae</taxon>
        <taxon>Porites</taxon>
    </lineage>
</organism>
<keyword evidence="4" id="KW-1185">Reference proteome</keyword>
<dbReference type="Gene3D" id="3.30.710.10">
    <property type="entry name" value="Potassium Channel Kv1.1, Chain A"/>
    <property type="match status" value="1"/>
</dbReference>
<feature type="domain" description="BTB" evidence="2">
    <location>
        <begin position="88"/>
        <end position="191"/>
    </location>
</feature>
<dbReference type="InterPro" id="IPR000210">
    <property type="entry name" value="BTB/POZ_dom"/>
</dbReference>
<sequence>MSDNDTWKMEINGKISDLLECFERREKELTQFSDTLEKDRKTIEEEMRKKRQEHETFIKEQYRELDETRLRIENEKKRMQEVQEFQSSPIHLNIGGHRFTTSLQTLRRDIDSMLATMFSGRHKLTQEPDGSYFVDRDGTHFRHILNYLRDGFRAEMLPQDELSLRQIANEAHYFQLTDLVAGIESILDPPPPAPDFTQSEIDDMLATLTRQTSQTHTPPGLDLGMGMRHSSADFVFHNMTKTNLDFSGKNLSGLSFAHTTFAHNVSFVDASLINTSFYGCEFASHVVVDFTDADISGADFRQCRCVQSGPNAFNSLGGVPVGSGGGFMFGSSCSSFAHLIKTGHVKFTGSKHIGTKFEPHILELIHF</sequence>
<dbReference type="Pfam" id="PF02214">
    <property type="entry name" value="BTB_2"/>
    <property type="match status" value="1"/>
</dbReference>
<evidence type="ECO:0000259" key="2">
    <source>
        <dbReference type="SMART" id="SM00225"/>
    </source>
</evidence>
<protein>
    <recommendedName>
        <fullName evidence="2">BTB domain-containing protein</fullName>
    </recommendedName>
</protein>
<dbReference type="PANTHER" id="PTHR14499">
    <property type="entry name" value="POTASSIUM CHANNEL TETRAMERIZATION DOMAIN-CONTAINING"/>
    <property type="match status" value="1"/>
</dbReference>
<dbReference type="EMBL" id="CALNXK010000046">
    <property type="protein sequence ID" value="CAH3129219.1"/>
    <property type="molecule type" value="Genomic_DNA"/>
</dbReference>
<evidence type="ECO:0000313" key="3">
    <source>
        <dbReference type="EMBL" id="CAH3129219.1"/>
    </source>
</evidence>
<evidence type="ECO:0000313" key="4">
    <source>
        <dbReference type="Proteomes" id="UP001159405"/>
    </source>
</evidence>
<reference evidence="3 4" key="1">
    <citation type="submission" date="2022-05" db="EMBL/GenBank/DDBJ databases">
        <authorList>
            <consortium name="Genoscope - CEA"/>
            <person name="William W."/>
        </authorList>
    </citation>
    <scope>NUCLEOTIDE SEQUENCE [LARGE SCALE GENOMIC DNA]</scope>
</reference>
<keyword evidence="1" id="KW-0175">Coiled coil</keyword>
<dbReference type="InterPro" id="IPR003131">
    <property type="entry name" value="T1-type_BTB"/>
</dbReference>
<proteinExistence type="predicted"/>
<comment type="caution">
    <text evidence="3">The sequence shown here is derived from an EMBL/GenBank/DDBJ whole genome shotgun (WGS) entry which is preliminary data.</text>
</comment>